<dbReference type="EMBL" id="JARJCW010000113">
    <property type="protein sequence ID" value="KAJ7192964.1"/>
    <property type="molecule type" value="Genomic_DNA"/>
</dbReference>
<keyword evidence="2" id="KW-1185">Reference proteome</keyword>
<accession>A0AAD6UR75</accession>
<evidence type="ECO:0000313" key="1">
    <source>
        <dbReference type="EMBL" id="KAJ7192964.1"/>
    </source>
</evidence>
<organism evidence="1 2">
    <name type="scientific">Mycena pura</name>
    <dbReference type="NCBI Taxonomy" id="153505"/>
    <lineage>
        <taxon>Eukaryota</taxon>
        <taxon>Fungi</taxon>
        <taxon>Dikarya</taxon>
        <taxon>Basidiomycota</taxon>
        <taxon>Agaricomycotina</taxon>
        <taxon>Agaricomycetes</taxon>
        <taxon>Agaricomycetidae</taxon>
        <taxon>Agaricales</taxon>
        <taxon>Marasmiineae</taxon>
        <taxon>Mycenaceae</taxon>
        <taxon>Mycena</taxon>
    </lineage>
</organism>
<reference evidence="1" key="1">
    <citation type="submission" date="2023-03" db="EMBL/GenBank/DDBJ databases">
        <title>Massive genome expansion in bonnet fungi (Mycena s.s.) driven by repeated elements and novel gene families across ecological guilds.</title>
        <authorList>
            <consortium name="Lawrence Berkeley National Laboratory"/>
            <person name="Harder C.B."/>
            <person name="Miyauchi S."/>
            <person name="Viragh M."/>
            <person name="Kuo A."/>
            <person name="Thoen E."/>
            <person name="Andreopoulos B."/>
            <person name="Lu D."/>
            <person name="Skrede I."/>
            <person name="Drula E."/>
            <person name="Henrissat B."/>
            <person name="Morin E."/>
            <person name="Kohler A."/>
            <person name="Barry K."/>
            <person name="LaButti K."/>
            <person name="Morin E."/>
            <person name="Salamov A."/>
            <person name="Lipzen A."/>
            <person name="Mereny Z."/>
            <person name="Hegedus B."/>
            <person name="Baldrian P."/>
            <person name="Stursova M."/>
            <person name="Weitz H."/>
            <person name="Taylor A."/>
            <person name="Grigoriev I.V."/>
            <person name="Nagy L.G."/>
            <person name="Martin F."/>
            <person name="Kauserud H."/>
        </authorList>
    </citation>
    <scope>NUCLEOTIDE SEQUENCE</scope>
    <source>
        <strain evidence="1">9144</strain>
    </source>
</reference>
<feature type="non-terminal residue" evidence="1">
    <location>
        <position position="210"/>
    </location>
</feature>
<name>A0AAD6UR75_9AGAR</name>
<proteinExistence type="predicted"/>
<dbReference type="AlphaFoldDB" id="A0AAD6UR75"/>
<evidence type="ECO:0000313" key="2">
    <source>
        <dbReference type="Proteomes" id="UP001219525"/>
    </source>
</evidence>
<comment type="caution">
    <text evidence="1">The sequence shown here is derived from an EMBL/GenBank/DDBJ whole genome shotgun (WGS) entry which is preliminary data.</text>
</comment>
<gene>
    <name evidence="1" type="ORF">GGX14DRAFT_479126</name>
</gene>
<sequence length="210" mass="23264">EATVPVWDTVVPHAPSSWRMESTGLLLTNLWARGMGTNLRKVLIRNEAALRSFQDHPLGAALPAALALRYPTLSFFDGTFSSRVGGPEPMFPFPDVDTYDWASSHIVLKDVTGGPVDDGGDGCGGHLRWFKAGGGRWVTQPVLEWIRLAAEELVHDFSNQPHFVKDIDGFLRDIGWNGMGVKHMKEDGVVDGHLGIWAWDWDTEDDSVKQ</sequence>
<dbReference type="Proteomes" id="UP001219525">
    <property type="component" value="Unassembled WGS sequence"/>
</dbReference>
<protein>
    <submittedName>
        <fullName evidence="1">Uncharacterized protein</fullName>
    </submittedName>
</protein>